<reference evidence="1" key="2">
    <citation type="submission" date="2020-09" db="EMBL/GenBank/DDBJ databases">
        <authorList>
            <person name="Sun Q."/>
            <person name="Ohkuma M."/>
        </authorList>
    </citation>
    <scope>NUCLEOTIDE SEQUENCE</scope>
    <source>
        <strain evidence="1">JCM 15325</strain>
    </source>
</reference>
<keyword evidence="2" id="KW-1185">Reference proteome</keyword>
<dbReference type="EMBL" id="BMOK01000015">
    <property type="protein sequence ID" value="GGL62093.1"/>
    <property type="molecule type" value="Genomic_DNA"/>
</dbReference>
<protein>
    <submittedName>
        <fullName evidence="1">Uncharacterized protein</fullName>
    </submittedName>
</protein>
<sequence>MHNNDRGEYSHENNSIGSIIVLIDRHRLESPQSMKDFVQALPLYNIAQRGFEVYPG</sequence>
<evidence type="ECO:0000313" key="1">
    <source>
        <dbReference type="EMBL" id="GGL62093.1"/>
    </source>
</evidence>
<dbReference type="Proteomes" id="UP000654670">
    <property type="component" value="Unassembled WGS sequence"/>
</dbReference>
<reference evidence="1" key="1">
    <citation type="journal article" date="2014" name="Int. J. Syst. Evol. Microbiol.">
        <title>Complete genome sequence of Corynebacterium casei LMG S-19264T (=DSM 44701T), isolated from a smear-ripened cheese.</title>
        <authorList>
            <consortium name="US DOE Joint Genome Institute (JGI-PGF)"/>
            <person name="Walter F."/>
            <person name="Albersmeier A."/>
            <person name="Kalinowski J."/>
            <person name="Ruckert C."/>
        </authorList>
    </citation>
    <scope>NUCLEOTIDE SEQUENCE</scope>
    <source>
        <strain evidence="1">JCM 15325</strain>
    </source>
</reference>
<proteinExistence type="predicted"/>
<evidence type="ECO:0000313" key="2">
    <source>
        <dbReference type="Proteomes" id="UP000654670"/>
    </source>
</evidence>
<organism evidence="1 2">
    <name type="scientific">Sporolactobacillus putidus</name>
    <dbReference type="NCBI Taxonomy" id="492735"/>
    <lineage>
        <taxon>Bacteria</taxon>
        <taxon>Bacillati</taxon>
        <taxon>Bacillota</taxon>
        <taxon>Bacilli</taxon>
        <taxon>Bacillales</taxon>
        <taxon>Sporolactobacillaceae</taxon>
        <taxon>Sporolactobacillus</taxon>
    </lineage>
</organism>
<accession>A0A917S8W5</accession>
<gene>
    <name evidence="1" type="ORF">GCM10007968_27590</name>
</gene>
<comment type="caution">
    <text evidence="1">The sequence shown here is derived from an EMBL/GenBank/DDBJ whole genome shotgun (WGS) entry which is preliminary data.</text>
</comment>
<name>A0A917S8W5_9BACL</name>
<dbReference type="AlphaFoldDB" id="A0A917S8W5"/>